<feature type="domain" description="RRM" evidence="4">
    <location>
        <begin position="128"/>
        <end position="206"/>
    </location>
</feature>
<feature type="compositionally biased region" description="Low complexity" evidence="3">
    <location>
        <begin position="304"/>
        <end position="313"/>
    </location>
</feature>
<dbReference type="Gene3D" id="3.30.70.330">
    <property type="match status" value="1"/>
</dbReference>
<dbReference type="PANTHER" id="PTHR48029:SF1">
    <property type="entry name" value="NUCLEOLAR PROTEIN 8"/>
    <property type="match status" value="1"/>
</dbReference>
<dbReference type="Proteomes" id="UP000652761">
    <property type="component" value="Unassembled WGS sequence"/>
</dbReference>
<dbReference type="InterPro" id="IPR035979">
    <property type="entry name" value="RBD_domain_sf"/>
</dbReference>
<dbReference type="OrthoDB" id="439808at2759"/>
<feature type="region of interest" description="Disordered" evidence="3">
    <location>
        <begin position="226"/>
        <end position="399"/>
    </location>
</feature>
<evidence type="ECO:0000256" key="3">
    <source>
        <dbReference type="SAM" id="MobiDB-lite"/>
    </source>
</evidence>
<dbReference type="Pfam" id="PF00076">
    <property type="entry name" value="RRM_1"/>
    <property type="match status" value="1"/>
</dbReference>
<evidence type="ECO:0000313" key="6">
    <source>
        <dbReference type="Proteomes" id="UP000652761"/>
    </source>
</evidence>
<protein>
    <recommendedName>
        <fullName evidence="4">RRM domain-containing protein</fullName>
    </recommendedName>
</protein>
<evidence type="ECO:0000256" key="2">
    <source>
        <dbReference type="PROSITE-ProRule" id="PRU00176"/>
    </source>
</evidence>
<name>A0A843UES5_COLES</name>
<keyword evidence="6" id="KW-1185">Reference proteome</keyword>
<accession>A0A843UES5</accession>
<reference evidence="5" key="1">
    <citation type="submission" date="2017-07" db="EMBL/GenBank/DDBJ databases">
        <title>Taro Niue Genome Assembly and Annotation.</title>
        <authorList>
            <person name="Atibalentja N."/>
            <person name="Keating K."/>
            <person name="Fields C.J."/>
        </authorList>
    </citation>
    <scope>NUCLEOTIDE SEQUENCE</scope>
    <source>
        <strain evidence="5">Niue_2</strain>
        <tissue evidence="5">Leaf</tissue>
    </source>
</reference>
<dbReference type="EMBL" id="NMUH01000406">
    <property type="protein sequence ID" value="MQL78559.1"/>
    <property type="molecule type" value="Genomic_DNA"/>
</dbReference>
<feature type="compositionally biased region" description="Low complexity" evidence="3">
    <location>
        <begin position="236"/>
        <end position="263"/>
    </location>
</feature>
<keyword evidence="1 2" id="KW-0694">RNA-binding</keyword>
<feature type="compositionally biased region" description="Polar residues" evidence="3">
    <location>
        <begin position="419"/>
        <end position="438"/>
    </location>
</feature>
<sequence>MTARSRPRMCDKSWGRRICFILSHLRTFSSYVSIRTEHFDGPPLGFYKVSVLCCEGRVSLPRRRSGTGSGETSSGDPPVMAAMLRAAAAARSAATAAAGGLRRMSSSIFADLDLKREPDLPPNVEPSTKLFIAGLNKQTTSDGLREAFSKFGQVVDAHVVTDRVSGLSKGFGFVRYATIEEAEAGKKGLDGKFLEGWVILADFAKPKPPPRAATENLQSPLLFHGINRSNAMGGNPQSAPFQSQPSSHPPVSYQSPPSHHSPSFNEHNSYNSVAPVNPHTPPVQDINLNNVPSGNSQSPPPYQSRPSYQGPPSNQSQTSYQSPLSNGHYSYNNAASMNPQNSFPHQNSSLNNSVSGSPLPSFSSNKSQPSYQRLPADEHNNYHNSVPVDRQSPPSYQHDYNTVPGPSYQHIAYSNQLLDNPAQSPTSYQHNSYNTGSMNHRRPPFYQYNSSNGIVPEGGQSPPSSQHGKYDYQTPENPEAEPAYQYGG</sequence>
<dbReference type="PANTHER" id="PTHR48029">
    <property type="entry name" value="NUCLEOLAR PROTEIN 8"/>
    <property type="match status" value="1"/>
</dbReference>
<dbReference type="AlphaFoldDB" id="A0A843UES5"/>
<evidence type="ECO:0000256" key="1">
    <source>
        <dbReference type="ARBA" id="ARBA00022884"/>
    </source>
</evidence>
<feature type="compositionally biased region" description="Polar residues" evidence="3">
    <location>
        <begin position="264"/>
        <end position="274"/>
    </location>
</feature>
<dbReference type="SMART" id="SM00360">
    <property type="entry name" value="RRM"/>
    <property type="match status" value="1"/>
</dbReference>
<proteinExistence type="predicted"/>
<feature type="compositionally biased region" description="Low complexity" evidence="3">
    <location>
        <begin position="353"/>
        <end position="367"/>
    </location>
</feature>
<gene>
    <name evidence="5" type="ORF">Taro_010993</name>
</gene>
<organism evidence="5 6">
    <name type="scientific">Colocasia esculenta</name>
    <name type="common">Wild taro</name>
    <name type="synonym">Arum esculentum</name>
    <dbReference type="NCBI Taxonomy" id="4460"/>
    <lineage>
        <taxon>Eukaryota</taxon>
        <taxon>Viridiplantae</taxon>
        <taxon>Streptophyta</taxon>
        <taxon>Embryophyta</taxon>
        <taxon>Tracheophyta</taxon>
        <taxon>Spermatophyta</taxon>
        <taxon>Magnoliopsida</taxon>
        <taxon>Liliopsida</taxon>
        <taxon>Araceae</taxon>
        <taxon>Aroideae</taxon>
        <taxon>Colocasieae</taxon>
        <taxon>Colocasia</taxon>
    </lineage>
</organism>
<evidence type="ECO:0000259" key="4">
    <source>
        <dbReference type="PROSITE" id="PS50102"/>
    </source>
</evidence>
<dbReference type="InterPro" id="IPR000504">
    <property type="entry name" value="RRM_dom"/>
</dbReference>
<feature type="compositionally biased region" description="Polar residues" evidence="3">
    <location>
        <begin position="314"/>
        <end position="352"/>
    </location>
</feature>
<dbReference type="PROSITE" id="PS50102">
    <property type="entry name" value="RRM"/>
    <property type="match status" value="1"/>
</dbReference>
<dbReference type="InterPro" id="IPR012677">
    <property type="entry name" value="Nucleotide-bd_a/b_plait_sf"/>
</dbReference>
<dbReference type="GO" id="GO:0003723">
    <property type="term" value="F:RNA binding"/>
    <property type="evidence" value="ECO:0007669"/>
    <property type="project" value="UniProtKB-UniRule"/>
</dbReference>
<dbReference type="SUPFAM" id="SSF54928">
    <property type="entry name" value="RNA-binding domain, RBD"/>
    <property type="match status" value="1"/>
</dbReference>
<feature type="region of interest" description="Disordered" evidence="3">
    <location>
        <begin position="419"/>
        <end position="488"/>
    </location>
</feature>
<feature type="compositionally biased region" description="Polar residues" evidence="3">
    <location>
        <begin position="286"/>
        <end position="295"/>
    </location>
</feature>
<evidence type="ECO:0000313" key="5">
    <source>
        <dbReference type="EMBL" id="MQL78559.1"/>
    </source>
</evidence>
<comment type="caution">
    <text evidence="5">The sequence shown here is derived from an EMBL/GenBank/DDBJ whole genome shotgun (WGS) entry which is preliminary data.</text>
</comment>